<proteinExistence type="predicted"/>
<feature type="domain" description="RNase H type-1" evidence="9">
    <location>
        <begin position="49"/>
        <end position="180"/>
    </location>
</feature>
<evidence type="ECO:0000256" key="8">
    <source>
        <dbReference type="ARBA" id="ARBA00023268"/>
    </source>
</evidence>
<keyword evidence="2" id="KW-0548">Nucleotidyltransferase</keyword>
<dbReference type="GO" id="GO:0003964">
    <property type="term" value="F:RNA-directed DNA polymerase activity"/>
    <property type="evidence" value="ECO:0007669"/>
    <property type="project" value="UniProtKB-KW"/>
</dbReference>
<evidence type="ECO:0000313" key="11">
    <source>
        <dbReference type="Proteomes" id="UP000527355"/>
    </source>
</evidence>
<keyword evidence="1" id="KW-0808">Transferase</keyword>
<dbReference type="InterPro" id="IPR036397">
    <property type="entry name" value="RNaseH_sf"/>
</dbReference>
<keyword evidence="6" id="KW-0862">Zinc</keyword>
<protein>
    <recommendedName>
        <fullName evidence="9">RNase H type-1 domain-containing protein</fullName>
    </recommendedName>
</protein>
<gene>
    <name evidence="10" type="ORF">mMyoMyo1_008002</name>
</gene>
<sequence length="206" mass="23174">MLFQTDVNWQIGLSGYSGELSCHLLKYKLLQFLYKTSIIIPKNTRQEPIPGTLTVFTDGSSNGKAAYHTINSDRVILTSHTSVQRIELEAIKAVLQDFQQPVNIISDSSYASGLVSRIETAQLKWFSDQSLFLLFKQVQQIVQQRKYPFYITHIRAHSILPSPLTKGNAHADQLVALLKEASESHQLLKIPTWKTKKGDDGEITCG</sequence>
<dbReference type="SUPFAM" id="SSF53098">
    <property type="entry name" value="Ribonuclease H-like"/>
    <property type="match status" value="1"/>
</dbReference>
<dbReference type="PANTHER" id="PTHR41694:SF4">
    <property type="entry name" value="ENDOGENOUS RETROVIRUS GROUP K MEMBER 10 POL PROTEIN-RELATED"/>
    <property type="match status" value="1"/>
</dbReference>
<reference evidence="10 11" key="1">
    <citation type="journal article" date="2020" name="Nature">
        <title>Six reference-quality genomes reveal evolution of bat adaptations.</title>
        <authorList>
            <person name="Jebb D."/>
            <person name="Huang Z."/>
            <person name="Pippel M."/>
            <person name="Hughes G.M."/>
            <person name="Lavrichenko K."/>
            <person name="Devanna P."/>
            <person name="Winkler S."/>
            <person name="Jermiin L.S."/>
            <person name="Skirmuntt E.C."/>
            <person name="Katzourakis A."/>
            <person name="Burkitt-Gray L."/>
            <person name="Ray D.A."/>
            <person name="Sullivan K.A.M."/>
            <person name="Roscito J.G."/>
            <person name="Kirilenko B.M."/>
            <person name="Davalos L.M."/>
            <person name="Corthals A.P."/>
            <person name="Power M.L."/>
            <person name="Jones G."/>
            <person name="Ransome R.D."/>
            <person name="Dechmann D.K.N."/>
            <person name="Locatelli A.G."/>
            <person name="Puechmaille S.J."/>
            <person name="Fedrigo O."/>
            <person name="Jarvis E.D."/>
            <person name="Hiller M."/>
            <person name="Vernes S.C."/>
            <person name="Myers E.W."/>
            <person name="Teeling E.C."/>
        </authorList>
    </citation>
    <scope>NUCLEOTIDE SEQUENCE [LARGE SCALE GENOMIC DNA]</scope>
    <source>
        <strain evidence="10">MMyoMyo1</strain>
        <tissue evidence="10">Flight muscle</tissue>
    </source>
</reference>
<dbReference type="EMBL" id="JABWUV010000001">
    <property type="protein sequence ID" value="KAF6387510.1"/>
    <property type="molecule type" value="Genomic_DNA"/>
</dbReference>
<dbReference type="PROSITE" id="PS50879">
    <property type="entry name" value="RNASE_H_1"/>
    <property type="match status" value="1"/>
</dbReference>
<name>A0A7J8AN36_MYOMY</name>
<dbReference type="Proteomes" id="UP000527355">
    <property type="component" value="Unassembled WGS sequence"/>
</dbReference>
<keyword evidence="7" id="KW-0695">RNA-directed DNA polymerase</keyword>
<dbReference type="Pfam" id="PF00075">
    <property type="entry name" value="RNase_H"/>
    <property type="match status" value="1"/>
</dbReference>
<dbReference type="InterPro" id="IPR002156">
    <property type="entry name" value="RNaseH_domain"/>
</dbReference>
<evidence type="ECO:0000256" key="4">
    <source>
        <dbReference type="ARBA" id="ARBA00022759"/>
    </source>
</evidence>
<evidence type="ECO:0000256" key="1">
    <source>
        <dbReference type="ARBA" id="ARBA00022679"/>
    </source>
</evidence>
<dbReference type="GO" id="GO:0035613">
    <property type="term" value="F:RNA stem-loop binding"/>
    <property type="evidence" value="ECO:0007669"/>
    <property type="project" value="TreeGrafter"/>
</dbReference>
<keyword evidence="4" id="KW-0255">Endonuclease</keyword>
<dbReference type="InterPro" id="IPR012337">
    <property type="entry name" value="RNaseH-like_sf"/>
</dbReference>
<dbReference type="GO" id="GO:0004523">
    <property type="term" value="F:RNA-DNA hybrid ribonuclease activity"/>
    <property type="evidence" value="ECO:0007669"/>
    <property type="project" value="InterPro"/>
</dbReference>
<evidence type="ECO:0000256" key="5">
    <source>
        <dbReference type="ARBA" id="ARBA00022801"/>
    </source>
</evidence>
<evidence type="ECO:0000256" key="7">
    <source>
        <dbReference type="ARBA" id="ARBA00022918"/>
    </source>
</evidence>
<comment type="caution">
    <text evidence="10">The sequence shown here is derived from an EMBL/GenBank/DDBJ whole genome shotgun (WGS) entry which is preliminary data.</text>
</comment>
<organism evidence="10 11">
    <name type="scientific">Myotis myotis</name>
    <name type="common">Greater mouse-eared bat</name>
    <name type="synonym">Vespertilio myotis</name>
    <dbReference type="NCBI Taxonomy" id="51298"/>
    <lineage>
        <taxon>Eukaryota</taxon>
        <taxon>Metazoa</taxon>
        <taxon>Chordata</taxon>
        <taxon>Craniata</taxon>
        <taxon>Vertebrata</taxon>
        <taxon>Euteleostomi</taxon>
        <taxon>Mammalia</taxon>
        <taxon>Eutheria</taxon>
        <taxon>Laurasiatheria</taxon>
        <taxon>Chiroptera</taxon>
        <taxon>Yangochiroptera</taxon>
        <taxon>Vespertilionidae</taxon>
        <taxon>Myotis</taxon>
    </lineage>
</organism>
<dbReference type="PANTHER" id="PTHR41694">
    <property type="entry name" value="ENDOGENOUS RETROVIRUS GROUP K MEMBER POL PROTEIN"/>
    <property type="match status" value="1"/>
</dbReference>
<keyword evidence="8" id="KW-0511">Multifunctional enzyme</keyword>
<evidence type="ECO:0000259" key="9">
    <source>
        <dbReference type="PROSITE" id="PS50879"/>
    </source>
</evidence>
<evidence type="ECO:0000256" key="2">
    <source>
        <dbReference type="ARBA" id="ARBA00022695"/>
    </source>
</evidence>
<accession>A0A7J8AN36</accession>
<keyword evidence="5" id="KW-0378">Hydrolase</keyword>
<keyword evidence="11" id="KW-1185">Reference proteome</keyword>
<dbReference type="AlphaFoldDB" id="A0A7J8AN36"/>
<evidence type="ECO:0000256" key="3">
    <source>
        <dbReference type="ARBA" id="ARBA00022722"/>
    </source>
</evidence>
<evidence type="ECO:0000256" key="6">
    <source>
        <dbReference type="ARBA" id="ARBA00022833"/>
    </source>
</evidence>
<dbReference type="Gene3D" id="3.30.420.10">
    <property type="entry name" value="Ribonuclease H-like superfamily/Ribonuclease H"/>
    <property type="match status" value="1"/>
</dbReference>
<evidence type="ECO:0000313" key="10">
    <source>
        <dbReference type="EMBL" id="KAF6387510.1"/>
    </source>
</evidence>
<keyword evidence="3" id="KW-0540">Nuclease</keyword>